<reference evidence="13 14" key="1">
    <citation type="journal article" date="2020" name="Genome Biol. Evol.">
        <title>A new high-quality draft genome assembly of the Chinese cordyceps Ophiocordyceps sinensis.</title>
        <authorList>
            <person name="Shu R."/>
            <person name="Zhang J."/>
            <person name="Meng Q."/>
            <person name="Zhang H."/>
            <person name="Zhou G."/>
            <person name="Li M."/>
            <person name="Wu P."/>
            <person name="Zhao Y."/>
            <person name="Chen C."/>
            <person name="Qin Q."/>
        </authorList>
    </citation>
    <scope>NUCLEOTIDE SEQUENCE [LARGE SCALE GENOMIC DNA]</scope>
    <source>
        <strain evidence="13 14">IOZ07</strain>
    </source>
</reference>
<feature type="region of interest" description="Disordered" evidence="11">
    <location>
        <begin position="517"/>
        <end position="558"/>
    </location>
</feature>
<evidence type="ECO:0000256" key="5">
    <source>
        <dbReference type="ARBA" id="ARBA00022741"/>
    </source>
</evidence>
<sequence>MKDVAGTTKIIKETMRVKRIGAYVGVDPTADSLHLGHLIPFMALFWLWLHGHPAVTLIGGATARIGDPTGRVTSRAIVSNGVIAKNITKTHYQISKIWSNVAELKRKYEYPDDWAAKRHLLNNSMWLQGLSMYEFTKAIARHTRVGPMLSRDAVKQRMEGGEGISVGELIYPLFQGWDFWHMFKKLGIQMQIGGSDQFGNIVSGIDAVKIIRENEETGAARMPNEWCDQPLGFTVPLLTDSSGAKLGKSAGNALWLDEFKTSAFDLYGYFVRRSDDEVERLLKLLTFIPMAKIQDMMVEHRQDPTKRLAQHTLAFEVLSLVHGSQKALEEAQQHEFRFGGKLPPIVKVPTQDSGIVVPNNAPRSDIELPRSVLDLSPAKILFACGLASSASDGQRLVKQEGAYVAAQPGQKKGLVPGNLNWTPIKMWFPEETARYVLDDHILILRKGKHNVRIIELVSDEDWEKSKKIYPGQPLTGFVRRAKAAMKEQAEARGEPPMRAKDFRLQLLEQKKLSGEMTSYGRKLHGLPDSEDSKPGGPKSGGPGFRGPDAGGWNPNPIV</sequence>
<evidence type="ECO:0000256" key="10">
    <source>
        <dbReference type="RuleBase" id="RU361234"/>
    </source>
</evidence>
<keyword evidence="4" id="KW-0507">mRNA processing</keyword>
<dbReference type="Gene3D" id="1.10.240.10">
    <property type="entry name" value="Tyrosyl-Transfer RNA Synthetase"/>
    <property type="match status" value="1"/>
</dbReference>
<evidence type="ECO:0000256" key="1">
    <source>
        <dbReference type="ARBA" id="ARBA00004305"/>
    </source>
</evidence>
<dbReference type="GO" id="GO:0005829">
    <property type="term" value="C:cytosol"/>
    <property type="evidence" value="ECO:0007669"/>
    <property type="project" value="TreeGrafter"/>
</dbReference>
<feature type="domain" description="Tyrosyl-tRNA synthetase C-terminal" evidence="12">
    <location>
        <begin position="358"/>
        <end position="473"/>
    </location>
</feature>
<dbReference type="Gene3D" id="3.10.290.10">
    <property type="entry name" value="RNA-binding S4 domain"/>
    <property type="match status" value="1"/>
</dbReference>
<comment type="subcellular location">
    <subcellularLocation>
        <location evidence="1">Mitochondrion matrix</location>
    </subcellularLocation>
</comment>
<dbReference type="EMBL" id="JAAVMX010000008">
    <property type="protein sequence ID" value="KAF4505463.1"/>
    <property type="molecule type" value="Genomic_DNA"/>
</dbReference>
<dbReference type="InterPro" id="IPR024088">
    <property type="entry name" value="Tyr-tRNA-ligase_bac-type"/>
</dbReference>
<dbReference type="InterPro" id="IPR032005">
    <property type="entry name" value="TyrRSs_C"/>
</dbReference>
<dbReference type="OrthoDB" id="337870at2759"/>
<keyword evidence="5 10" id="KW-0547">Nucleotide-binding</keyword>
<dbReference type="SUPFAM" id="SSF52374">
    <property type="entry name" value="Nucleotidylyl transferase"/>
    <property type="match status" value="1"/>
</dbReference>
<keyword evidence="8 10" id="KW-0030">Aminoacyl-tRNA synthetase</keyword>
<name>A0A8H4PL04_9HYPO</name>
<dbReference type="Pfam" id="PF16714">
    <property type="entry name" value="TyrRSs_C"/>
    <property type="match status" value="1"/>
</dbReference>
<gene>
    <name evidence="13" type="ORF">G6O67_007409</name>
</gene>
<evidence type="ECO:0000256" key="11">
    <source>
        <dbReference type="SAM" id="MobiDB-lite"/>
    </source>
</evidence>
<dbReference type="CDD" id="cd00805">
    <property type="entry name" value="TyrRS_core"/>
    <property type="match status" value="1"/>
</dbReference>
<dbReference type="NCBIfam" id="TIGR00234">
    <property type="entry name" value="tyrS"/>
    <property type="match status" value="1"/>
</dbReference>
<evidence type="ECO:0000256" key="8">
    <source>
        <dbReference type="ARBA" id="ARBA00023146"/>
    </source>
</evidence>
<dbReference type="GO" id="GO:0005524">
    <property type="term" value="F:ATP binding"/>
    <property type="evidence" value="ECO:0007669"/>
    <property type="project" value="UniProtKB-KW"/>
</dbReference>
<dbReference type="GO" id="GO:0006397">
    <property type="term" value="P:mRNA processing"/>
    <property type="evidence" value="ECO:0007669"/>
    <property type="project" value="UniProtKB-KW"/>
</dbReference>
<evidence type="ECO:0000256" key="9">
    <source>
        <dbReference type="ARBA" id="ARBA00048248"/>
    </source>
</evidence>
<dbReference type="GO" id="GO:0005759">
    <property type="term" value="C:mitochondrial matrix"/>
    <property type="evidence" value="ECO:0007669"/>
    <property type="project" value="UniProtKB-SubCell"/>
</dbReference>
<evidence type="ECO:0000256" key="4">
    <source>
        <dbReference type="ARBA" id="ARBA00022664"/>
    </source>
</evidence>
<dbReference type="Gene3D" id="3.40.50.620">
    <property type="entry name" value="HUPs"/>
    <property type="match status" value="1"/>
</dbReference>
<dbReference type="InterPro" id="IPR036986">
    <property type="entry name" value="S4_RNA-bd_sf"/>
</dbReference>
<keyword evidence="6 10" id="KW-0067">ATP-binding</keyword>
<evidence type="ECO:0000313" key="14">
    <source>
        <dbReference type="Proteomes" id="UP000557566"/>
    </source>
</evidence>
<dbReference type="InterPro" id="IPR002307">
    <property type="entry name" value="Tyr-tRNA-ligase"/>
</dbReference>
<dbReference type="Proteomes" id="UP000557566">
    <property type="component" value="Unassembled WGS sequence"/>
</dbReference>
<dbReference type="PANTHER" id="PTHR11766:SF0">
    <property type="entry name" value="TYROSINE--TRNA LIGASE, MITOCHONDRIAL"/>
    <property type="match status" value="1"/>
</dbReference>
<dbReference type="GO" id="GO:0004831">
    <property type="term" value="F:tyrosine-tRNA ligase activity"/>
    <property type="evidence" value="ECO:0007669"/>
    <property type="project" value="UniProtKB-EC"/>
</dbReference>
<keyword evidence="7 10" id="KW-0648">Protein biosynthesis</keyword>
<keyword evidence="14" id="KW-1185">Reference proteome</keyword>
<evidence type="ECO:0000256" key="3">
    <source>
        <dbReference type="ARBA" id="ARBA00022598"/>
    </source>
</evidence>
<organism evidence="13 14">
    <name type="scientific">Ophiocordyceps sinensis</name>
    <dbReference type="NCBI Taxonomy" id="72228"/>
    <lineage>
        <taxon>Eukaryota</taxon>
        <taxon>Fungi</taxon>
        <taxon>Dikarya</taxon>
        <taxon>Ascomycota</taxon>
        <taxon>Pezizomycotina</taxon>
        <taxon>Sordariomycetes</taxon>
        <taxon>Hypocreomycetidae</taxon>
        <taxon>Hypocreales</taxon>
        <taxon>Ophiocordycipitaceae</taxon>
        <taxon>Ophiocordyceps</taxon>
    </lineage>
</organism>
<evidence type="ECO:0000256" key="6">
    <source>
        <dbReference type="ARBA" id="ARBA00022840"/>
    </source>
</evidence>
<protein>
    <recommendedName>
        <fullName evidence="10">Tyrosine--tRNA ligase</fullName>
        <ecNumber evidence="10">6.1.1.1</ecNumber>
    </recommendedName>
    <alternativeName>
        <fullName evidence="10">Tyrosyl-tRNA synthetase</fullName>
    </alternativeName>
</protein>
<proteinExistence type="inferred from homology"/>
<dbReference type="FunFam" id="1.10.240.10:FF:000001">
    <property type="entry name" value="Tyrosine--tRNA ligase"/>
    <property type="match status" value="1"/>
</dbReference>
<dbReference type="PANTHER" id="PTHR11766">
    <property type="entry name" value="TYROSYL-TRNA SYNTHETASE"/>
    <property type="match status" value="1"/>
</dbReference>
<keyword evidence="3 10" id="KW-0436">Ligase</keyword>
<dbReference type="Pfam" id="PF00579">
    <property type="entry name" value="tRNA-synt_1b"/>
    <property type="match status" value="1"/>
</dbReference>
<dbReference type="FunFam" id="3.40.50.620:FF:000227">
    <property type="entry name" value="Tyrosine--tRNA ligase"/>
    <property type="match status" value="1"/>
</dbReference>
<dbReference type="EC" id="6.1.1.1" evidence="10"/>
<evidence type="ECO:0000256" key="7">
    <source>
        <dbReference type="ARBA" id="ARBA00022917"/>
    </source>
</evidence>
<dbReference type="InterPro" id="IPR002305">
    <property type="entry name" value="aa-tRNA-synth_Ic"/>
</dbReference>
<evidence type="ECO:0000256" key="2">
    <source>
        <dbReference type="ARBA" id="ARBA00005594"/>
    </source>
</evidence>
<comment type="similarity">
    <text evidence="2 10">Belongs to the class-I aminoacyl-tRNA synthetase family.</text>
</comment>
<comment type="catalytic activity">
    <reaction evidence="9 10">
        <text>tRNA(Tyr) + L-tyrosine + ATP = L-tyrosyl-tRNA(Tyr) + AMP + diphosphate + H(+)</text>
        <dbReference type="Rhea" id="RHEA:10220"/>
        <dbReference type="Rhea" id="RHEA-COMP:9706"/>
        <dbReference type="Rhea" id="RHEA-COMP:9707"/>
        <dbReference type="ChEBI" id="CHEBI:15378"/>
        <dbReference type="ChEBI" id="CHEBI:30616"/>
        <dbReference type="ChEBI" id="CHEBI:33019"/>
        <dbReference type="ChEBI" id="CHEBI:58315"/>
        <dbReference type="ChEBI" id="CHEBI:78442"/>
        <dbReference type="ChEBI" id="CHEBI:78536"/>
        <dbReference type="ChEBI" id="CHEBI:456215"/>
        <dbReference type="EC" id="6.1.1.1"/>
    </reaction>
</comment>
<dbReference type="InterPro" id="IPR014729">
    <property type="entry name" value="Rossmann-like_a/b/a_fold"/>
</dbReference>
<dbReference type="InterPro" id="IPR001412">
    <property type="entry name" value="aa-tRNA-synth_I_CS"/>
</dbReference>
<accession>A0A8H4PL04</accession>
<dbReference type="AlphaFoldDB" id="A0A8H4PL04"/>
<dbReference type="GO" id="GO:0006437">
    <property type="term" value="P:tyrosyl-tRNA aminoacylation"/>
    <property type="evidence" value="ECO:0007669"/>
    <property type="project" value="InterPro"/>
</dbReference>
<dbReference type="PROSITE" id="PS00178">
    <property type="entry name" value="AA_TRNA_LIGASE_I"/>
    <property type="match status" value="1"/>
</dbReference>
<dbReference type="PRINTS" id="PR01040">
    <property type="entry name" value="TRNASYNTHTYR"/>
</dbReference>
<evidence type="ECO:0000313" key="13">
    <source>
        <dbReference type="EMBL" id="KAF4505463.1"/>
    </source>
</evidence>
<comment type="caution">
    <text evidence="13">The sequence shown here is derived from an EMBL/GenBank/DDBJ whole genome shotgun (WGS) entry which is preliminary data.</text>
</comment>
<dbReference type="GO" id="GO:0003723">
    <property type="term" value="F:RNA binding"/>
    <property type="evidence" value="ECO:0007669"/>
    <property type="project" value="InterPro"/>
</dbReference>
<evidence type="ECO:0000259" key="12">
    <source>
        <dbReference type="Pfam" id="PF16714"/>
    </source>
</evidence>